<dbReference type="RefSeq" id="WP_004297428.1">
    <property type="nucleotide sequence ID" value="NZ_BAABYJ010000001.1"/>
</dbReference>
<evidence type="ECO:0000313" key="7">
    <source>
        <dbReference type="Proteomes" id="UP000318823"/>
    </source>
</evidence>
<reference evidence="4" key="2">
    <citation type="journal article" date="2018" name="Nature">
        <title>Human gut bacteria contain acquired interbacterial defence systems.</title>
        <authorList>
            <person name="Ross B.D."/>
            <person name="Verster A.J."/>
            <person name="Radey M.C."/>
            <person name="Schmidtke D.T."/>
            <person name="Pope C.E."/>
            <person name="Hoffman L.R."/>
            <person name="Hajjar A."/>
            <person name="Peterson S.B."/>
            <person name="Borenstein E."/>
            <person name="Mougous J."/>
        </authorList>
    </citation>
    <scope>NUCLEOTIDE SEQUENCE</scope>
    <source>
        <strain evidence="4">3725 D1 iv</strain>
    </source>
</reference>
<proteinExistence type="predicted"/>
<dbReference type="Proteomes" id="UP000478493">
    <property type="component" value="Unassembled WGS sequence"/>
</dbReference>
<evidence type="ECO:0000313" key="6">
    <source>
        <dbReference type="Proteomes" id="UP000266492"/>
    </source>
</evidence>
<dbReference type="GeneID" id="29454885"/>
<protein>
    <recommendedName>
        <fullName evidence="10">DUF3791 domain-containing protein</fullName>
    </recommendedName>
</protein>
<dbReference type="Proteomes" id="UP000460135">
    <property type="component" value="Unassembled WGS sequence"/>
</dbReference>
<reference evidence="8 9" key="4">
    <citation type="journal article" date="2019" name="Nat. Med.">
        <title>A library of human gut bacterial isolates paired with longitudinal multiomics data enables mechanistic microbiome research.</title>
        <authorList>
            <person name="Poyet M."/>
            <person name="Groussin M."/>
            <person name="Gibbons S.M."/>
            <person name="Avila-Pacheco J."/>
            <person name="Jiang X."/>
            <person name="Kearney S.M."/>
            <person name="Perrotta A.R."/>
            <person name="Berdy B."/>
            <person name="Zhao S."/>
            <person name="Lieberman T.D."/>
            <person name="Swanson P.K."/>
            <person name="Smith M."/>
            <person name="Roesemann S."/>
            <person name="Alexander J.E."/>
            <person name="Rich S.A."/>
            <person name="Livny J."/>
            <person name="Vlamakis H."/>
            <person name="Clish C."/>
            <person name="Bullock K."/>
            <person name="Deik A."/>
            <person name="Scott J."/>
            <person name="Pierce K.A."/>
            <person name="Xavier R.J."/>
            <person name="Alm E.J."/>
        </authorList>
    </citation>
    <scope>NUCLEOTIDE SEQUENCE [LARGE SCALE GENOMIC DNA]</scope>
    <source>
        <strain evidence="1 8">BIOML-A183</strain>
        <strain evidence="2 9">BIOML-A41</strain>
    </source>
</reference>
<dbReference type="Proteomes" id="UP000266492">
    <property type="component" value="Unassembled WGS sequence"/>
</dbReference>
<reference evidence="7" key="1">
    <citation type="journal article" date="2018" name="J. Anim. Genet.">
        <title>Acquired interbacterial defense systems protect against interspecies antagonism in the human gut microbiome.</title>
        <authorList>
            <person name="Ross B.D."/>
            <person name="Verster A.J."/>
            <person name="Radey M.C."/>
            <person name="Schmidtke D.T."/>
            <person name="Pope C.E."/>
            <person name="Hoffman L.R."/>
            <person name="Hajjar A."/>
            <person name="Peterson S.B."/>
            <person name="Borenstein E."/>
            <person name="Mougous J."/>
        </authorList>
    </citation>
    <scope>NUCLEOTIDE SEQUENCE [LARGE SCALE GENOMIC DNA]</scope>
    <source>
        <strain evidence="7">3725 D1 iv</strain>
    </source>
</reference>
<evidence type="ECO:0000313" key="2">
    <source>
        <dbReference type="EMBL" id="KAA4527758.1"/>
    </source>
</evidence>
<evidence type="ECO:0000313" key="8">
    <source>
        <dbReference type="Proteomes" id="UP000460135"/>
    </source>
</evidence>
<name>A0A395VXP9_BACOV</name>
<dbReference type="EMBL" id="CP041395">
    <property type="protein sequence ID" value="QDM08387.1"/>
    <property type="molecule type" value="Genomic_DNA"/>
</dbReference>
<dbReference type="Proteomes" id="UP001214017">
    <property type="component" value="Unassembled WGS sequence"/>
</dbReference>
<evidence type="ECO:0000313" key="4">
    <source>
        <dbReference type="EMBL" id="QDM08387.1"/>
    </source>
</evidence>
<reference evidence="5 6" key="3">
    <citation type="submission" date="2018-08" db="EMBL/GenBank/DDBJ databases">
        <title>A genome reference for cultivated species of the human gut microbiota.</title>
        <authorList>
            <person name="Zou Y."/>
            <person name="Xue W."/>
            <person name="Luo G."/>
        </authorList>
    </citation>
    <scope>NUCLEOTIDE SEQUENCE [LARGE SCALE GENOMIC DNA]</scope>
    <source>
        <strain evidence="5 6">AF20-9LB</strain>
    </source>
</reference>
<dbReference type="EMBL" id="VWLX01000008">
    <property type="protein sequence ID" value="KAA3804603.1"/>
    <property type="molecule type" value="Genomic_DNA"/>
</dbReference>
<dbReference type="EMBL" id="VWGP01000028">
    <property type="protein sequence ID" value="KAA4527758.1"/>
    <property type="molecule type" value="Genomic_DNA"/>
</dbReference>
<accession>A0A395VXP9</accession>
<evidence type="ECO:0000313" key="9">
    <source>
        <dbReference type="Proteomes" id="UP000478493"/>
    </source>
</evidence>
<evidence type="ECO:0000313" key="3">
    <source>
        <dbReference type="EMBL" id="MDC2409335.1"/>
    </source>
</evidence>
<reference evidence="4" key="5">
    <citation type="submission" date="2019-07" db="EMBL/GenBank/DDBJ databases">
        <authorList>
            <person name="Ross B.D."/>
            <person name="Verster A.J."/>
            <person name="Radey M.C."/>
            <person name="Schmidtke D.T."/>
            <person name="Pope C.E."/>
            <person name="Hoffman L.R."/>
            <person name="Hajjar A."/>
            <person name="Peterson S.B."/>
            <person name="Borenstein E."/>
            <person name="Mougous J.D."/>
        </authorList>
    </citation>
    <scope>NUCLEOTIDE SEQUENCE</scope>
    <source>
        <strain evidence="4">3725 D1 iv</strain>
    </source>
</reference>
<sequence>MNKEKQFLVESLGKELIEMLMSDYGWDLQKSMDVLYSSETFAKLEDERSGLYYQGAIYVYSFLKQEIEKGTID</sequence>
<dbReference type="EMBL" id="JAQNWR010000010">
    <property type="protein sequence ID" value="MDC2409335.1"/>
    <property type="molecule type" value="Genomic_DNA"/>
</dbReference>
<dbReference type="Proteomes" id="UP000318823">
    <property type="component" value="Chromosome"/>
</dbReference>
<dbReference type="EMBL" id="QRVZ01000006">
    <property type="protein sequence ID" value="RGS84568.1"/>
    <property type="molecule type" value="Genomic_DNA"/>
</dbReference>
<evidence type="ECO:0008006" key="10">
    <source>
        <dbReference type="Google" id="ProtNLM"/>
    </source>
</evidence>
<dbReference type="KEGG" id="boa:Bovatus_00189"/>
<gene>
    <name evidence="5" type="ORF">DWX70_09345</name>
    <name evidence="4" type="ORF">DYI28_06470</name>
    <name evidence="2" type="ORF">F3B85_24330</name>
    <name evidence="1" type="ORF">F3F51_12415</name>
    <name evidence="3" type="ORF">PO240_15775</name>
</gene>
<evidence type="ECO:0000313" key="5">
    <source>
        <dbReference type="EMBL" id="RGS84568.1"/>
    </source>
</evidence>
<organism evidence="5 6">
    <name type="scientific">Bacteroides ovatus</name>
    <dbReference type="NCBI Taxonomy" id="28116"/>
    <lineage>
        <taxon>Bacteria</taxon>
        <taxon>Pseudomonadati</taxon>
        <taxon>Bacteroidota</taxon>
        <taxon>Bacteroidia</taxon>
        <taxon>Bacteroidales</taxon>
        <taxon>Bacteroidaceae</taxon>
        <taxon>Bacteroides</taxon>
    </lineage>
</organism>
<dbReference type="AlphaFoldDB" id="A0A395VXP9"/>
<evidence type="ECO:0000313" key="1">
    <source>
        <dbReference type="EMBL" id="KAA3804603.1"/>
    </source>
</evidence>
<reference evidence="3" key="6">
    <citation type="submission" date="2022-10" db="EMBL/GenBank/DDBJ databases">
        <title>Human gut microbiome strain richness.</title>
        <authorList>
            <person name="Chen-Liaw A."/>
        </authorList>
    </citation>
    <scope>NUCLEOTIDE SEQUENCE</scope>
    <source>
        <strain evidence="3">F7_m1001271B151109d0_201107</strain>
    </source>
</reference>